<dbReference type="SMART" id="SM00181">
    <property type="entry name" value="EGF"/>
    <property type="match status" value="5"/>
</dbReference>
<feature type="domain" description="EGF-like" evidence="5">
    <location>
        <begin position="177"/>
        <end position="209"/>
    </location>
</feature>
<dbReference type="Pfam" id="PF00008">
    <property type="entry name" value="EGF"/>
    <property type="match status" value="3"/>
</dbReference>
<evidence type="ECO:0000256" key="2">
    <source>
        <dbReference type="ARBA" id="ARBA00022737"/>
    </source>
</evidence>
<evidence type="ECO:0000256" key="1">
    <source>
        <dbReference type="ARBA" id="ARBA00022536"/>
    </source>
</evidence>
<dbReference type="PROSITE" id="PS01186">
    <property type="entry name" value="EGF_2"/>
    <property type="match status" value="1"/>
</dbReference>
<dbReference type="Proteomes" id="UP000054359">
    <property type="component" value="Unassembled WGS sequence"/>
</dbReference>
<accession>A0A087U1L7</accession>
<organism evidence="6 7">
    <name type="scientific">Stegodyphus mimosarum</name>
    <name type="common">African social velvet spider</name>
    <dbReference type="NCBI Taxonomy" id="407821"/>
    <lineage>
        <taxon>Eukaryota</taxon>
        <taxon>Metazoa</taxon>
        <taxon>Ecdysozoa</taxon>
        <taxon>Arthropoda</taxon>
        <taxon>Chelicerata</taxon>
        <taxon>Arachnida</taxon>
        <taxon>Araneae</taxon>
        <taxon>Araneomorphae</taxon>
        <taxon>Entelegynae</taxon>
        <taxon>Eresoidea</taxon>
        <taxon>Eresidae</taxon>
        <taxon>Stegodyphus</taxon>
    </lineage>
</organism>
<dbReference type="AlphaFoldDB" id="A0A087U1L7"/>
<dbReference type="OMA" id="TPTTCTC"/>
<keyword evidence="1 4" id="KW-0245">EGF-like domain</keyword>
<dbReference type="InterPro" id="IPR051022">
    <property type="entry name" value="Notch_Cell-Fate_Det"/>
</dbReference>
<feature type="non-terminal residue" evidence="6">
    <location>
        <position position="209"/>
    </location>
</feature>
<keyword evidence="2" id="KW-0677">Repeat</keyword>
<evidence type="ECO:0000313" key="7">
    <source>
        <dbReference type="Proteomes" id="UP000054359"/>
    </source>
</evidence>
<feature type="disulfide bond" evidence="4">
    <location>
        <begin position="72"/>
        <end position="81"/>
    </location>
</feature>
<protein>
    <submittedName>
        <fullName evidence="6">Neurogenic locus notch-like protein 2</fullName>
    </submittedName>
</protein>
<dbReference type="SUPFAM" id="SSF57196">
    <property type="entry name" value="EGF/Laminin"/>
    <property type="match status" value="3"/>
</dbReference>
<gene>
    <name evidence="6" type="ORF">X975_22761</name>
</gene>
<dbReference type="OrthoDB" id="6430434at2759"/>
<evidence type="ECO:0000256" key="4">
    <source>
        <dbReference type="PROSITE-ProRule" id="PRU00076"/>
    </source>
</evidence>
<sequence length="209" mass="23126">MCPKGFGLRYGKKCLKCNCGEDNGCEFSAFWGTKTCHCKEGYKDIKGKCVDSCHVSRCQNGGTCENSYTCRCSAGYFGVKCEKKDYCNNAVCQHGGTCSSTEETFSCNCQLPHIGKTCQKEICDFNICRNEATCEYREDLNHFNQNGPLDILVHSIIEKFVKCNCTYPYSGKHCEKPPGTCDSNPCQNNGLCIEKGSETECMCPPPFAG</sequence>
<dbReference type="PANTHER" id="PTHR24049">
    <property type="entry name" value="CRUMBS FAMILY MEMBER"/>
    <property type="match status" value="1"/>
</dbReference>
<proteinExistence type="predicted"/>
<reference evidence="6 7" key="1">
    <citation type="submission" date="2013-11" db="EMBL/GenBank/DDBJ databases">
        <title>Genome sequencing of Stegodyphus mimosarum.</title>
        <authorList>
            <person name="Bechsgaard J."/>
        </authorList>
    </citation>
    <scope>NUCLEOTIDE SEQUENCE [LARGE SCALE GENOMIC DNA]</scope>
</reference>
<dbReference type="InterPro" id="IPR001881">
    <property type="entry name" value="EGF-like_Ca-bd_dom"/>
</dbReference>
<dbReference type="InterPro" id="IPR000742">
    <property type="entry name" value="EGF"/>
</dbReference>
<evidence type="ECO:0000259" key="5">
    <source>
        <dbReference type="PROSITE" id="PS50026"/>
    </source>
</evidence>
<dbReference type="Gene3D" id="2.10.25.10">
    <property type="entry name" value="Laminin"/>
    <property type="match status" value="4"/>
</dbReference>
<keyword evidence="7" id="KW-1185">Reference proteome</keyword>
<dbReference type="GO" id="GO:0005509">
    <property type="term" value="F:calcium ion binding"/>
    <property type="evidence" value="ECO:0007669"/>
    <property type="project" value="InterPro"/>
</dbReference>
<evidence type="ECO:0000313" key="6">
    <source>
        <dbReference type="EMBL" id="KFM71256.1"/>
    </source>
</evidence>
<dbReference type="PROSITE" id="PS50026">
    <property type="entry name" value="EGF_3"/>
    <property type="match status" value="3"/>
</dbReference>
<dbReference type="SMART" id="SM00179">
    <property type="entry name" value="EGF_CA"/>
    <property type="match status" value="2"/>
</dbReference>
<keyword evidence="3 4" id="KW-1015">Disulfide bond</keyword>
<comment type="caution">
    <text evidence="4">Lacks conserved residue(s) required for the propagation of feature annotation.</text>
</comment>
<dbReference type="STRING" id="407821.A0A087U1L7"/>
<dbReference type="PROSITE" id="PS00022">
    <property type="entry name" value="EGF_1"/>
    <property type="match status" value="2"/>
</dbReference>
<feature type="disulfide bond" evidence="4">
    <location>
        <begin position="109"/>
        <end position="118"/>
    </location>
</feature>
<name>A0A087U1L7_STEMI</name>
<evidence type="ECO:0000256" key="3">
    <source>
        <dbReference type="ARBA" id="ARBA00023157"/>
    </source>
</evidence>
<feature type="domain" description="EGF-like" evidence="5">
    <location>
        <begin position="50"/>
        <end position="82"/>
    </location>
</feature>
<dbReference type="EMBL" id="KK117726">
    <property type="protein sequence ID" value="KFM71256.1"/>
    <property type="molecule type" value="Genomic_DNA"/>
</dbReference>
<feature type="domain" description="EGF-like" evidence="5">
    <location>
        <begin position="83"/>
        <end position="119"/>
    </location>
</feature>